<organism evidence="1 2">
    <name type="scientific">Solanum pinnatisectum</name>
    <name type="common">tansyleaf nightshade</name>
    <dbReference type="NCBI Taxonomy" id="50273"/>
    <lineage>
        <taxon>Eukaryota</taxon>
        <taxon>Viridiplantae</taxon>
        <taxon>Streptophyta</taxon>
        <taxon>Embryophyta</taxon>
        <taxon>Tracheophyta</taxon>
        <taxon>Spermatophyta</taxon>
        <taxon>Magnoliopsida</taxon>
        <taxon>eudicotyledons</taxon>
        <taxon>Gunneridae</taxon>
        <taxon>Pentapetalae</taxon>
        <taxon>asterids</taxon>
        <taxon>lamiids</taxon>
        <taxon>Solanales</taxon>
        <taxon>Solanaceae</taxon>
        <taxon>Solanoideae</taxon>
        <taxon>Solaneae</taxon>
        <taxon>Solanum</taxon>
    </lineage>
</organism>
<comment type="caution">
    <text evidence="1">The sequence shown here is derived from an EMBL/GenBank/DDBJ whole genome shotgun (WGS) entry which is preliminary data.</text>
</comment>
<proteinExistence type="predicted"/>
<gene>
    <name evidence="1" type="ORF">R3W88_027659</name>
</gene>
<evidence type="ECO:0000313" key="1">
    <source>
        <dbReference type="EMBL" id="KAK4724880.1"/>
    </source>
</evidence>
<evidence type="ECO:0000313" key="2">
    <source>
        <dbReference type="Proteomes" id="UP001311915"/>
    </source>
</evidence>
<dbReference type="Proteomes" id="UP001311915">
    <property type="component" value="Unassembled WGS sequence"/>
</dbReference>
<protein>
    <submittedName>
        <fullName evidence="1">Uncharacterized protein</fullName>
    </submittedName>
</protein>
<accession>A0AAV9LK70</accession>
<keyword evidence="2" id="KW-1185">Reference proteome</keyword>
<sequence length="197" mass="22449">MLSWAIEQTIRIHPHPSKHTRGKITKQAQIEKQRNYSIKYKMAEHKSTLILDYEITRWTRVRVAIFGLSRCWTAGSVAASSGTREKEEERCTGSFFCSLYVCCNGLLDFFGMVRKEVDWKLGQRPNPQQQQPGPGSISRKAEARNVSPCCCDKDPTICKSLCGFIDDYYCNGLYCICGSKQPPVQIAQTNETINRRI</sequence>
<name>A0AAV9LK70_9SOLN</name>
<reference evidence="1 2" key="1">
    <citation type="submission" date="2023-10" db="EMBL/GenBank/DDBJ databases">
        <title>Genome-Wide Identification Analysis in wild type Solanum Pinnatisectum Reveals Some Genes Defensing Phytophthora Infestans.</title>
        <authorList>
            <person name="Sun C."/>
        </authorList>
    </citation>
    <scope>NUCLEOTIDE SEQUENCE [LARGE SCALE GENOMIC DNA]</scope>
    <source>
        <strain evidence="1">LQN</strain>
        <tissue evidence="1">Leaf</tissue>
    </source>
</reference>
<dbReference type="AlphaFoldDB" id="A0AAV9LK70"/>
<dbReference type="EMBL" id="JAWPEI010000006">
    <property type="protein sequence ID" value="KAK4724880.1"/>
    <property type="molecule type" value="Genomic_DNA"/>
</dbReference>